<dbReference type="EMBL" id="GGEC01068815">
    <property type="protein sequence ID" value="MBX49299.1"/>
    <property type="molecule type" value="Transcribed_RNA"/>
</dbReference>
<organism evidence="1">
    <name type="scientific">Rhizophora mucronata</name>
    <name type="common">Asiatic mangrove</name>
    <dbReference type="NCBI Taxonomy" id="61149"/>
    <lineage>
        <taxon>Eukaryota</taxon>
        <taxon>Viridiplantae</taxon>
        <taxon>Streptophyta</taxon>
        <taxon>Embryophyta</taxon>
        <taxon>Tracheophyta</taxon>
        <taxon>Spermatophyta</taxon>
        <taxon>Magnoliopsida</taxon>
        <taxon>eudicotyledons</taxon>
        <taxon>Gunneridae</taxon>
        <taxon>Pentapetalae</taxon>
        <taxon>rosids</taxon>
        <taxon>fabids</taxon>
        <taxon>Malpighiales</taxon>
        <taxon>Rhizophoraceae</taxon>
        <taxon>Rhizophora</taxon>
    </lineage>
</organism>
<reference evidence="1" key="1">
    <citation type="submission" date="2018-02" db="EMBL/GenBank/DDBJ databases">
        <title>Rhizophora mucronata_Transcriptome.</title>
        <authorList>
            <person name="Meera S.P."/>
            <person name="Sreeshan A."/>
            <person name="Augustine A."/>
        </authorList>
    </citation>
    <scope>NUCLEOTIDE SEQUENCE</scope>
    <source>
        <tissue evidence="1">Leaf</tissue>
    </source>
</reference>
<protein>
    <submittedName>
        <fullName evidence="1">Uncharacterized protein</fullName>
    </submittedName>
</protein>
<sequence>MSAALEPEELPAQDANQISFLQIGQILSHLGMGKTYIKKAL</sequence>
<name>A0A2P2P3P7_RHIMU</name>
<accession>A0A2P2P3P7</accession>
<dbReference type="AlphaFoldDB" id="A0A2P2P3P7"/>
<proteinExistence type="predicted"/>
<evidence type="ECO:0000313" key="1">
    <source>
        <dbReference type="EMBL" id="MBX49299.1"/>
    </source>
</evidence>